<reference evidence="3 4" key="1">
    <citation type="submission" date="2020-04" db="EMBL/GenBank/DDBJ databases">
        <authorList>
            <person name="De Canck E."/>
        </authorList>
    </citation>
    <scope>NUCLEOTIDE SEQUENCE [LARGE SCALE GENOMIC DNA]</scope>
    <source>
        <strain evidence="3 4">LMG 29739</strain>
    </source>
</reference>
<organism evidence="3 4">
    <name type="scientific">Paraburkholderia solisilvae</name>
    <dbReference type="NCBI Taxonomy" id="624376"/>
    <lineage>
        <taxon>Bacteria</taxon>
        <taxon>Pseudomonadati</taxon>
        <taxon>Pseudomonadota</taxon>
        <taxon>Betaproteobacteria</taxon>
        <taxon>Burkholderiales</taxon>
        <taxon>Burkholderiaceae</taxon>
        <taxon>Paraburkholderia</taxon>
    </lineage>
</organism>
<dbReference type="Gene3D" id="3.10.350.10">
    <property type="entry name" value="LysM domain"/>
    <property type="match status" value="1"/>
</dbReference>
<dbReference type="EMBL" id="CADIKF010000007">
    <property type="protein sequence ID" value="CAB3751469.1"/>
    <property type="molecule type" value="Genomic_DNA"/>
</dbReference>
<accession>A0A6J5DB27</accession>
<evidence type="ECO:0000256" key="1">
    <source>
        <dbReference type="SAM" id="SignalP"/>
    </source>
</evidence>
<feature type="domain" description="LysM" evidence="2">
    <location>
        <begin position="45"/>
        <end position="92"/>
    </location>
</feature>
<keyword evidence="1" id="KW-0732">Signal</keyword>
<dbReference type="InterPro" id="IPR013783">
    <property type="entry name" value="Ig-like_fold"/>
</dbReference>
<dbReference type="SUPFAM" id="SSF54106">
    <property type="entry name" value="LysM domain"/>
    <property type="match status" value="1"/>
</dbReference>
<dbReference type="Proteomes" id="UP000494329">
    <property type="component" value="Unassembled WGS sequence"/>
</dbReference>
<dbReference type="PIRSF" id="PIRSF029644">
    <property type="entry name" value="UCP029644"/>
    <property type="match status" value="1"/>
</dbReference>
<evidence type="ECO:0000259" key="2">
    <source>
        <dbReference type="PROSITE" id="PS51782"/>
    </source>
</evidence>
<dbReference type="InterPro" id="IPR018392">
    <property type="entry name" value="LysM"/>
</dbReference>
<name>A0A6J5DB27_9BURK</name>
<dbReference type="Pfam" id="PF01476">
    <property type="entry name" value="LysM"/>
    <property type="match status" value="1"/>
</dbReference>
<dbReference type="PANTHER" id="PTHR38731">
    <property type="entry name" value="LIPL45-RELATED LIPOPROTEIN-RELATED"/>
    <property type="match status" value="1"/>
</dbReference>
<dbReference type="Pfam" id="PF04773">
    <property type="entry name" value="FecR"/>
    <property type="match status" value="1"/>
</dbReference>
<keyword evidence="4" id="KW-1185">Reference proteome</keyword>
<dbReference type="Gene3D" id="2.60.120.1440">
    <property type="match status" value="1"/>
</dbReference>
<protein>
    <recommendedName>
        <fullName evidence="2">LysM domain-containing protein</fullName>
    </recommendedName>
</protein>
<dbReference type="SMART" id="SM00257">
    <property type="entry name" value="LysM"/>
    <property type="match status" value="1"/>
</dbReference>
<dbReference type="InterPro" id="IPR016930">
    <property type="entry name" value="UCP029644"/>
</dbReference>
<dbReference type="RefSeq" id="WP_175110033.1">
    <property type="nucleotide sequence ID" value="NZ_CADIKF010000007.1"/>
</dbReference>
<dbReference type="Gene3D" id="2.60.40.10">
    <property type="entry name" value="Immunoglobulins"/>
    <property type="match status" value="2"/>
</dbReference>
<feature type="chain" id="PRO_5026824845" description="LysM domain-containing protein" evidence="1">
    <location>
        <begin position="30"/>
        <end position="465"/>
    </location>
</feature>
<evidence type="ECO:0000313" key="3">
    <source>
        <dbReference type="EMBL" id="CAB3751469.1"/>
    </source>
</evidence>
<dbReference type="AlphaFoldDB" id="A0A6J5DB27"/>
<dbReference type="PROSITE" id="PS51782">
    <property type="entry name" value="LYSM"/>
    <property type="match status" value="1"/>
</dbReference>
<dbReference type="CDD" id="cd00118">
    <property type="entry name" value="LysM"/>
    <property type="match status" value="1"/>
</dbReference>
<feature type="signal peptide" evidence="1">
    <location>
        <begin position="1"/>
        <end position="29"/>
    </location>
</feature>
<sequence length="465" mass="50300">MSTTAPLALRSVLACAVAVFGLLPELACAQSAGAHTAPKAPSETVTYTTQSGDTLYDIASRYLRDPHDWSVLRRVNRVSAAHRLQPGIELRLPVVLLKQEPQSARVVATSGPVEHAYRQNVFVPVAVGMTLGEGDRLRTGHDGFVTLALDDGSHLSLPQDSMIDIGTLRSTALTGTKDRVILLRRGEVDSEVTHATRPADRFQIHSPSVVAGVRGTRFRVNYDSDQRSTAVEVLDGAVGVDAAAARDVAPPGQPLQASAQLIRAKFGNVTGESGRVGAPIELLPPPELVKPGKVQDGKDVTFDLVPYAGAHAYRVQIARDADLLDLMRDQRVSVPHATFSDIPNGTYFVRIASIDENGLEGLPQIFAFERRQLGVAASAQRLGSSTLDFRWVVDQPHVATRFRFVLASTPDLQNPIVDQTDLTAGGIVVSDLQPGVYYWTVVVEQFENGRFYQKGSAVRSFTLAR</sequence>
<evidence type="ECO:0000313" key="4">
    <source>
        <dbReference type="Proteomes" id="UP000494329"/>
    </source>
</evidence>
<gene>
    <name evidence="3" type="ORF">LMG29739_01285</name>
</gene>
<dbReference type="InterPro" id="IPR006860">
    <property type="entry name" value="FecR"/>
</dbReference>
<proteinExistence type="predicted"/>
<dbReference type="InterPro" id="IPR036779">
    <property type="entry name" value="LysM_dom_sf"/>
</dbReference>